<reference evidence="4" key="1">
    <citation type="journal article" date="2020" name="PLoS Negl. Trop. Dis.">
        <title>High-quality nuclear genome for Sarcoptes scabiei-A critical resource for a neglected parasite.</title>
        <authorList>
            <person name="Korhonen P.K."/>
            <person name="Gasser R.B."/>
            <person name="Ma G."/>
            <person name="Wang T."/>
            <person name="Stroehlein A.J."/>
            <person name="Young N.D."/>
            <person name="Ang C.S."/>
            <person name="Fernando D.D."/>
            <person name="Lu H.C."/>
            <person name="Taylor S."/>
            <person name="Reynolds S.L."/>
            <person name="Mofiz E."/>
            <person name="Najaraj S.H."/>
            <person name="Gowda H."/>
            <person name="Madugundu A."/>
            <person name="Renuse S."/>
            <person name="Holt D."/>
            <person name="Pandey A."/>
            <person name="Papenfuss A.T."/>
            <person name="Fischer K."/>
        </authorList>
    </citation>
    <scope>NUCLEOTIDE SEQUENCE [LARGE SCALE GENOMIC DNA]</scope>
</reference>
<protein>
    <submittedName>
        <fullName evidence="2 3">Uncharacterized protein</fullName>
    </submittedName>
</protein>
<gene>
    <name evidence="2" type="ORF">SSS_4978</name>
</gene>
<feature type="transmembrane region" description="Helical" evidence="1">
    <location>
        <begin position="163"/>
        <end position="183"/>
    </location>
</feature>
<keyword evidence="1" id="KW-0812">Transmembrane</keyword>
<proteinExistence type="predicted"/>
<reference evidence="2" key="2">
    <citation type="submission" date="2020-01" db="EMBL/GenBank/DDBJ databases">
        <authorList>
            <person name="Korhonen P.K.K."/>
            <person name="Guangxu M.G."/>
            <person name="Wang T.W."/>
            <person name="Stroehlein A.J.S."/>
            <person name="Young N.D."/>
            <person name="Ang C.-S.A."/>
            <person name="Fernando D.W.F."/>
            <person name="Lu H.L."/>
            <person name="Taylor S.T."/>
            <person name="Ehtesham M.E.M."/>
            <person name="Najaraj S.H.N."/>
            <person name="Harsha G.H.G."/>
            <person name="Madugundu A.M."/>
            <person name="Renuse S.R."/>
            <person name="Holt D.H."/>
            <person name="Pandey A.P."/>
            <person name="Papenfuss A.P."/>
            <person name="Gasser R.B.G."/>
            <person name="Fischer K.F."/>
        </authorList>
    </citation>
    <scope>NUCLEOTIDE SEQUENCE</scope>
    <source>
        <strain evidence="2">SSS_KF_BRIS2020</strain>
    </source>
</reference>
<dbReference type="EMBL" id="WVUK01000055">
    <property type="protein sequence ID" value="KAF7493541.1"/>
    <property type="molecule type" value="Genomic_DNA"/>
</dbReference>
<keyword evidence="1" id="KW-0472">Membrane</keyword>
<evidence type="ECO:0000313" key="3">
    <source>
        <dbReference type="EnsemblMetazoa" id="KAF7493541.1"/>
    </source>
</evidence>
<reference evidence="3" key="3">
    <citation type="submission" date="2022-06" db="UniProtKB">
        <authorList>
            <consortium name="EnsemblMetazoa"/>
        </authorList>
    </citation>
    <scope>IDENTIFICATION</scope>
</reference>
<dbReference type="Proteomes" id="UP000070412">
    <property type="component" value="Unassembled WGS sequence"/>
</dbReference>
<organism evidence="2">
    <name type="scientific">Sarcoptes scabiei</name>
    <name type="common">Itch mite</name>
    <name type="synonym">Acarus scabiei</name>
    <dbReference type="NCBI Taxonomy" id="52283"/>
    <lineage>
        <taxon>Eukaryota</taxon>
        <taxon>Metazoa</taxon>
        <taxon>Ecdysozoa</taxon>
        <taxon>Arthropoda</taxon>
        <taxon>Chelicerata</taxon>
        <taxon>Arachnida</taxon>
        <taxon>Acari</taxon>
        <taxon>Acariformes</taxon>
        <taxon>Sarcoptiformes</taxon>
        <taxon>Astigmata</taxon>
        <taxon>Psoroptidia</taxon>
        <taxon>Sarcoptoidea</taxon>
        <taxon>Sarcoptidae</taxon>
        <taxon>Sarcoptinae</taxon>
        <taxon>Sarcoptes</taxon>
    </lineage>
</organism>
<dbReference type="EnsemblMetazoa" id="SSS_4978s_mrna">
    <property type="protein sequence ID" value="KAF7493541.1"/>
    <property type="gene ID" value="SSS_4978"/>
</dbReference>
<dbReference type="AlphaFoldDB" id="A0A834RBF8"/>
<evidence type="ECO:0000313" key="4">
    <source>
        <dbReference type="Proteomes" id="UP000070412"/>
    </source>
</evidence>
<sequence>MKNLFNVSFCRLYLFSIIFIIDYDGPKVVSTISMEEIIYSNHLQRIPLDSKVAKGKKFAYKPSWGFPTNCTELNDYKKYTDLYTHYLSCQKKFANQWNVTKELMLTETKEFCCYALQVLECETKPISQCNPSYAAMNIRETRRAFSQYCFDFWIKCEPSKFELALEIFAIIIGFLALLAGTFYCCTGSAIFGVLNVIFDSLGITICIGFSGKKIYDIVKKFQRTGRLDVEDLLIM</sequence>
<accession>A0A834RBF8</accession>
<feature type="transmembrane region" description="Helical" evidence="1">
    <location>
        <begin position="189"/>
        <end position="210"/>
    </location>
</feature>
<evidence type="ECO:0000313" key="2">
    <source>
        <dbReference type="EMBL" id="KAF7493541.1"/>
    </source>
</evidence>
<evidence type="ECO:0000256" key="1">
    <source>
        <dbReference type="SAM" id="Phobius"/>
    </source>
</evidence>
<name>A0A834RBF8_SARSC</name>
<keyword evidence="4" id="KW-1185">Reference proteome</keyword>
<keyword evidence="1" id="KW-1133">Transmembrane helix</keyword>
<dbReference type="OrthoDB" id="6529249at2759"/>